<feature type="region of interest" description="Disordered" evidence="1">
    <location>
        <begin position="1"/>
        <end position="107"/>
    </location>
</feature>
<comment type="caution">
    <text evidence="2">The sequence shown here is derived from an EMBL/GenBank/DDBJ whole genome shotgun (WGS) entry which is preliminary data.</text>
</comment>
<accession>A0AAP0JV40</accession>
<keyword evidence="3" id="KW-1185">Reference proteome</keyword>
<dbReference type="Proteomes" id="UP001419268">
    <property type="component" value="Unassembled WGS sequence"/>
</dbReference>
<gene>
    <name evidence="2" type="ORF">Scep_010469</name>
</gene>
<sequence length="138" mass="14782">MTDQAGVRKAAGEKEAGKKAIRAVGQDHAPVGQDHQRSRSEQGAGRGIRGGGAAAKAAAAMAAARRSGNHNETPQRSNDRRDTDHGGRTPIFKAPDGRWRRRRSPERRKAAADLKEMAGGWGLKLGFVAECGKYVRSL</sequence>
<dbReference type="EMBL" id="JBBNAG010000004">
    <property type="protein sequence ID" value="KAK9140788.1"/>
    <property type="molecule type" value="Genomic_DNA"/>
</dbReference>
<evidence type="ECO:0000256" key="1">
    <source>
        <dbReference type="SAM" id="MobiDB-lite"/>
    </source>
</evidence>
<feature type="compositionally biased region" description="Basic and acidic residues" evidence="1">
    <location>
        <begin position="77"/>
        <end position="87"/>
    </location>
</feature>
<protein>
    <submittedName>
        <fullName evidence="2">Uncharacterized protein</fullName>
    </submittedName>
</protein>
<dbReference type="AlphaFoldDB" id="A0AAP0JV40"/>
<evidence type="ECO:0000313" key="2">
    <source>
        <dbReference type="EMBL" id="KAK9140788.1"/>
    </source>
</evidence>
<evidence type="ECO:0000313" key="3">
    <source>
        <dbReference type="Proteomes" id="UP001419268"/>
    </source>
</evidence>
<reference evidence="2 3" key="1">
    <citation type="submission" date="2024-01" db="EMBL/GenBank/DDBJ databases">
        <title>Genome assemblies of Stephania.</title>
        <authorList>
            <person name="Yang L."/>
        </authorList>
    </citation>
    <scope>NUCLEOTIDE SEQUENCE [LARGE SCALE GENOMIC DNA]</scope>
    <source>
        <strain evidence="2">JXDWG</strain>
        <tissue evidence="2">Leaf</tissue>
    </source>
</reference>
<feature type="compositionally biased region" description="Gly residues" evidence="1">
    <location>
        <begin position="44"/>
        <end position="53"/>
    </location>
</feature>
<name>A0AAP0JV40_9MAGN</name>
<feature type="compositionally biased region" description="Low complexity" evidence="1">
    <location>
        <begin position="54"/>
        <end position="66"/>
    </location>
</feature>
<proteinExistence type="predicted"/>
<organism evidence="2 3">
    <name type="scientific">Stephania cephalantha</name>
    <dbReference type="NCBI Taxonomy" id="152367"/>
    <lineage>
        <taxon>Eukaryota</taxon>
        <taxon>Viridiplantae</taxon>
        <taxon>Streptophyta</taxon>
        <taxon>Embryophyta</taxon>
        <taxon>Tracheophyta</taxon>
        <taxon>Spermatophyta</taxon>
        <taxon>Magnoliopsida</taxon>
        <taxon>Ranunculales</taxon>
        <taxon>Menispermaceae</taxon>
        <taxon>Menispermoideae</taxon>
        <taxon>Cissampelideae</taxon>
        <taxon>Stephania</taxon>
    </lineage>
</organism>